<name>A0A4S8IDD1_MUSBA</name>
<comment type="caution">
    <text evidence="2">The sequence shown here is derived from an EMBL/GenBank/DDBJ whole genome shotgun (WGS) entry which is preliminary data.</text>
</comment>
<dbReference type="AlphaFoldDB" id="A0A4S8IDD1"/>
<dbReference type="EMBL" id="PYDT01000010">
    <property type="protein sequence ID" value="THU46111.1"/>
    <property type="molecule type" value="Genomic_DNA"/>
</dbReference>
<keyword evidence="3" id="KW-1185">Reference proteome</keyword>
<dbReference type="Proteomes" id="UP000317650">
    <property type="component" value="Chromosome 9"/>
</dbReference>
<reference evidence="2 3" key="1">
    <citation type="journal article" date="2019" name="Nat. Plants">
        <title>Genome sequencing of Musa balbisiana reveals subgenome evolution and function divergence in polyploid bananas.</title>
        <authorList>
            <person name="Yao X."/>
        </authorList>
    </citation>
    <scope>NUCLEOTIDE SEQUENCE [LARGE SCALE GENOMIC DNA]</scope>
    <source>
        <strain evidence="3">cv. DH-PKW</strain>
        <tissue evidence="2">Leaves</tissue>
    </source>
</reference>
<keyword evidence="1" id="KW-0472">Membrane</keyword>
<keyword evidence="1" id="KW-0812">Transmembrane</keyword>
<sequence>MAGKPQHSAFAPACSIRHSLLAVAVLALICFALLSLRSLRSHPQFSSPTVLGRTTTNDLYSVSDSPFVFLVSYNVVDS</sequence>
<feature type="transmembrane region" description="Helical" evidence="1">
    <location>
        <begin position="20"/>
        <end position="39"/>
    </location>
</feature>
<proteinExistence type="predicted"/>
<evidence type="ECO:0000313" key="2">
    <source>
        <dbReference type="EMBL" id="THU46111.1"/>
    </source>
</evidence>
<gene>
    <name evidence="2" type="ORF">C4D60_Mb09t01490</name>
</gene>
<protein>
    <submittedName>
        <fullName evidence="2">Uncharacterized protein</fullName>
    </submittedName>
</protein>
<evidence type="ECO:0000313" key="3">
    <source>
        <dbReference type="Proteomes" id="UP000317650"/>
    </source>
</evidence>
<evidence type="ECO:0000256" key="1">
    <source>
        <dbReference type="SAM" id="Phobius"/>
    </source>
</evidence>
<organism evidence="2 3">
    <name type="scientific">Musa balbisiana</name>
    <name type="common">Banana</name>
    <dbReference type="NCBI Taxonomy" id="52838"/>
    <lineage>
        <taxon>Eukaryota</taxon>
        <taxon>Viridiplantae</taxon>
        <taxon>Streptophyta</taxon>
        <taxon>Embryophyta</taxon>
        <taxon>Tracheophyta</taxon>
        <taxon>Spermatophyta</taxon>
        <taxon>Magnoliopsida</taxon>
        <taxon>Liliopsida</taxon>
        <taxon>Zingiberales</taxon>
        <taxon>Musaceae</taxon>
        <taxon>Musa</taxon>
    </lineage>
</organism>
<accession>A0A4S8IDD1</accession>
<keyword evidence="1" id="KW-1133">Transmembrane helix</keyword>